<name>A0AAV5QM86_9ASCO</name>
<comment type="similarity">
    <text evidence="2">Belongs to the RGI1 family.</text>
</comment>
<keyword evidence="5" id="KW-1185">Reference proteome</keyword>
<dbReference type="Pfam" id="PF10843">
    <property type="entry name" value="RGI1"/>
    <property type="match status" value="1"/>
</dbReference>
<dbReference type="AlphaFoldDB" id="A0AAV5QM86"/>
<reference evidence="4 5" key="1">
    <citation type="journal article" date="2023" name="Elife">
        <title>Identification of key yeast species and microbe-microbe interactions impacting larval growth of Drosophila in the wild.</title>
        <authorList>
            <person name="Mure A."/>
            <person name="Sugiura Y."/>
            <person name="Maeda R."/>
            <person name="Honda K."/>
            <person name="Sakurai N."/>
            <person name="Takahashi Y."/>
            <person name="Watada M."/>
            <person name="Katoh T."/>
            <person name="Gotoh A."/>
            <person name="Gotoh Y."/>
            <person name="Taniguchi I."/>
            <person name="Nakamura K."/>
            <person name="Hayashi T."/>
            <person name="Katayama T."/>
            <person name="Uemura T."/>
            <person name="Hattori Y."/>
        </authorList>
    </citation>
    <scope>NUCLEOTIDE SEQUENCE [LARGE SCALE GENOMIC DNA]</scope>
    <source>
        <strain evidence="4 5">SC-9</strain>
    </source>
</reference>
<dbReference type="GO" id="GO:0006112">
    <property type="term" value="P:energy reserve metabolic process"/>
    <property type="evidence" value="ECO:0007669"/>
    <property type="project" value="InterPro"/>
</dbReference>
<dbReference type="Gene3D" id="3.40.1000.40">
    <property type="entry name" value="Respiratory growth induced protein 1"/>
    <property type="match status" value="1"/>
</dbReference>
<dbReference type="InterPro" id="IPR022554">
    <property type="entry name" value="RGI1"/>
</dbReference>
<evidence type="ECO:0000256" key="1">
    <source>
        <dbReference type="ARBA" id="ARBA00003033"/>
    </source>
</evidence>
<feature type="region of interest" description="Disordered" evidence="3">
    <location>
        <begin position="18"/>
        <end position="37"/>
    </location>
</feature>
<gene>
    <name evidence="4" type="ORF">DASC09_030570</name>
</gene>
<evidence type="ECO:0000313" key="4">
    <source>
        <dbReference type="EMBL" id="GMM35732.1"/>
    </source>
</evidence>
<evidence type="ECO:0000256" key="3">
    <source>
        <dbReference type="SAM" id="MobiDB-lite"/>
    </source>
</evidence>
<proteinExistence type="inferred from homology"/>
<dbReference type="Proteomes" id="UP001360560">
    <property type="component" value="Unassembled WGS sequence"/>
</dbReference>
<dbReference type="EMBL" id="BTFZ01000011">
    <property type="protein sequence ID" value="GMM35732.1"/>
    <property type="molecule type" value="Genomic_DNA"/>
</dbReference>
<comment type="function">
    <text evidence="1">Involved in the control of energetic metabolism and significantly contribute to cell fitness, especially under respiratory growth conditions.</text>
</comment>
<evidence type="ECO:0000313" key="5">
    <source>
        <dbReference type="Proteomes" id="UP001360560"/>
    </source>
</evidence>
<evidence type="ECO:0000256" key="2">
    <source>
        <dbReference type="ARBA" id="ARBA00009268"/>
    </source>
</evidence>
<protein>
    <submittedName>
        <fullName evidence="4">Rgi2 protein</fullName>
    </submittedName>
</protein>
<dbReference type="InterPro" id="IPR038235">
    <property type="entry name" value="RGI1_sf"/>
</dbReference>
<dbReference type="GeneID" id="90073707"/>
<sequence length="175" mass="20617">MSDILSTIEKTLAEAADPSLKKKKNKKSKQQKKNELRNFDNLDQFRDFLKMESTSDYEEKVHAHLSYFPPFVMQSCHNDPEKIKPTMNKNNKKFVRRLSQHVNKHLIDDIKKNSDFGDEIAFEEIDESDTFDKLVWHFVDANEHESNGKKFKLEMDVECHNDNATVEVDYRAYPC</sequence>
<accession>A0AAV5QM86</accession>
<feature type="compositionally biased region" description="Basic residues" evidence="3">
    <location>
        <begin position="21"/>
        <end position="31"/>
    </location>
</feature>
<comment type="caution">
    <text evidence="4">The sequence shown here is derived from an EMBL/GenBank/DDBJ whole genome shotgun (WGS) entry which is preliminary data.</text>
</comment>
<dbReference type="RefSeq" id="XP_064852728.1">
    <property type="nucleotide sequence ID" value="XM_064996656.1"/>
</dbReference>
<organism evidence="4 5">
    <name type="scientific">Saccharomycopsis crataegensis</name>
    <dbReference type="NCBI Taxonomy" id="43959"/>
    <lineage>
        <taxon>Eukaryota</taxon>
        <taxon>Fungi</taxon>
        <taxon>Dikarya</taxon>
        <taxon>Ascomycota</taxon>
        <taxon>Saccharomycotina</taxon>
        <taxon>Saccharomycetes</taxon>
        <taxon>Saccharomycopsidaceae</taxon>
        <taxon>Saccharomycopsis</taxon>
    </lineage>
</organism>